<comment type="caution">
    <text evidence="5">The sequence shown here is derived from an EMBL/GenBank/DDBJ whole genome shotgun (WGS) entry which is preliminary data.</text>
</comment>
<keyword evidence="3" id="KW-0326">Glycosidase</keyword>
<evidence type="ECO:0000256" key="2">
    <source>
        <dbReference type="ARBA" id="ARBA00022801"/>
    </source>
</evidence>
<dbReference type="Pfam" id="PF00150">
    <property type="entry name" value="Cellulase"/>
    <property type="match status" value="1"/>
</dbReference>
<dbReference type="GO" id="GO:0030246">
    <property type="term" value="F:carbohydrate binding"/>
    <property type="evidence" value="ECO:0007669"/>
    <property type="project" value="InterPro"/>
</dbReference>
<keyword evidence="1" id="KW-0732">Signal</keyword>
<dbReference type="SUPFAM" id="SSF51445">
    <property type="entry name" value="(Trans)glycosidases"/>
    <property type="match status" value="1"/>
</dbReference>
<dbReference type="InterPro" id="IPR006584">
    <property type="entry name" value="Cellulose-bd_IV"/>
</dbReference>
<evidence type="ECO:0000313" key="6">
    <source>
        <dbReference type="Proteomes" id="UP000252733"/>
    </source>
</evidence>
<reference evidence="5 6" key="1">
    <citation type="submission" date="2018-07" db="EMBL/GenBank/DDBJ databases">
        <title>Freshwater and sediment microbial communities from various areas in North America, analyzing microbe dynamics in response to fracking.</title>
        <authorList>
            <person name="Lamendella R."/>
        </authorList>
    </citation>
    <scope>NUCLEOTIDE SEQUENCE [LARGE SCALE GENOMIC DNA]</scope>
    <source>
        <strain evidence="5 6">160A</strain>
    </source>
</reference>
<dbReference type="GO" id="GO:0008422">
    <property type="term" value="F:beta-glucosidase activity"/>
    <property type="evidence" value="ECO:0007669"/>
    <property type="project" value="TreeGrafter"/>
</dbReference>
<keyword evidence="2" id="KW-0378">Hydrolase</keyword>
<name>A0A368V0Q3_9BACT</name>
<organism evidence="5 6">
    <name type="scientific">Marinilabilia salmonicolor</name>
    <dbReference type="NCBI Taxonomy" id="989"/>
    <lineage>
        <taxon>Bacteria</taxon>
        <taxon>Pseudomonadati</taxon>
        <taxon>Bacteroidota</taxon>
        <taxon>Bacteroidia</taxon>
        <taxon>Marinilabiliales</taxon>
        <taxon>Marinilabiliaceae</taxon>
        <taxon>Marinilabilia</taxon>
    </lineage>
</organism>
<dbReference type="SMART" id="SM00606">
    <property type="entry name" value="CBD_IV"/>
    <property type="match status" value="2"/>
</dbReference>
<dbReference type="PROSITE" id="PS51175">
    <property type="entry name" value="CBM6"/>
    <property type="match status" value="2"/>
</dbReference>
<dbReference type="CDD" id="cd04080">
    <property type="entry name" value="CBM6_cellulase-like"/>
    <property type="match status" value="2"/>
</dbReference>
<dbReference type="InterPro" id="IPR001547">
    <property type="entry name" value="Glyco_hydro_5"/>
</dbReference>
<dbReference type="NCBIfam" id="TIGR04183">
    <property type="entry name" value="Por_Secre_tail"/>
    <property type="match status" value="1"/>
</dbReference>
<dbReference type="Proteomes" id="UP000252733">
    <property type="component" value="Unassembled WGS sequence"/>
</dbReference>
<dbReference type="Pfam" id="PF18099">
    <property type="entry name" value="CBM_35_2"/>
    <property type="match status" value="1"/>
</dbReference>
<dbReference type="InterPro" id="IPR050386">
    <property type="entry name" value="Glycosyl_hydrolase_5"/>
</dbReference>
<sequence>MPFFFFFMKTNLLLLLLFLLAVFPVLGQGFLHVDGKYIYDGNGDEYIIRGLGTGNWMLQEGYMMKTADLGGTQHEFRARLEETIGVAKTDSFYNAWLQYHFTRADVDSMKAWGYNTVRVAMHYKWFTPPIEEEPVEGEITWRDKGFEMLDSLLVWCGDNQMYLILDLHGAPGGQGKDANISDYDPGKPSLWESDLNKDKTVALWAKLAERYADEPWIGGYDLINETNWTFPEGNNSQMRNLFGRITEAIRMVDQNHIIFIEGNGFANDFSGLTPPWDDNMVYSFHKYWNYNTKGSIQWVLDLRDTYDIPIWLGETGENSNTWFTNLVHLCESNRIGWSWWPVKKSGINNPLRVEVNEGYERLLEYWKGEGSEMTEEEAFQAVLQFAENHKIENCIVQKDVIDAKIRQPHTTETKPFRKHTTGNPVFFTDYDLGRVHYAYFDKDTANYHLDQDGQYTNWNQGWAYRNDGVDIEVCSDVANISNGYNVGWTEDGEWMQYTLEVGEEAAWELSVRYAAANDSRIRFEADGMPLTPVISLPATGGYQSWATLVVEDIVLPAGTVQIRCIIEQGGVNLNYFSFDSSSPVGSVDFSAVLAKTEYPGNVIQLFLNKPFTGEANALLGNEFNIEVSGDELEVSEVLWSEENPRKLELFLPDYLNDGENILVSYAGSFIVSNGQELSSFELEVQNLIPEVFEIPGSIEAEDFAVNNGFELEDCQDTGGGLNTAFANPGDYVEYYVEVKQDETFQVEYRVATERTAPQLVFLQEQNSEWIPLDTMTFQSTGGWQKWQTQTGKISLKEGRGKIRLMTLYSEYNLNKIKLSVGASVQESVHLNRLVLCPNPVDSLLIVNLPFLSGGICQLSAYDLSGNLIRSWKRRGNKRIELDVKKFSEGLYFLKVNYGTGVANGKFFVSASGRN</sequence>
<dbReference type="Gene3D" id="3.20.20.80">
    <property type="entry name" value="Glycosidases"/>
    <property type="match status" value="1"/>
</dbReference>
<gene>
    <name evidence="5" type="ORF">DFO77_11289</name>
</gene>
<dbReference type="InterPro" id="IPR005084">
    <property type="entry name" value="CBM6"/>
</dbReference>
<dbReference type="InterPro" id="IPR017853">
    <property type="entry name" value="GH"/>
</dbReference>
<dbReference type="PANTHER" id="PTHR31297">
    <property type="entry name" value="GLUCAN ENDO-1,6-BETA-GLUCOSIDASE B"/>
    <property type="match status" value="1"/>
</dbReference>
<dbReference type="EMBL" id="QPIZ01000012">
    <property type="protein sequence ID" value="RCW33925.1"/>
    <property type="molecule type" value="Genomic_DNA"/>
</dbReference>
<keyword evidence="6" id="KW-1185">Reference proteome</keyword>
<dbReference type="GO" id="GO:0009986">
    <property type="term" value="C:cell surface"/>
    <property type="evidence" value="ECO:0007669"/>
    <property type="project" value="TreeGrafter"/>
</dbReference>
<dbReference type="AlphaFoldDB" id="A0A368V0Q3"/>
<evidence type="ECO:0000256" key="3">
    <source>
        <dbReference type="ARBA" id="ARBA00023295"/>
    </source>
</evidence>
<evidence type="ECO:0000259" key="4">
    <source>
        <dbReference type="PROSITE" id="PS51175"/>
    </source>
</evidence>
<dbReference type="InterPro" id="IPR008979">
    <property type="entry name" value="Galactose-bd-like_sf"/>
</dbReference>
<dbReference type="InterPro" id="IPR041342">
    <property type="entry name" value="CBM35"/>
</dbReference>
<accession>A0A368V0Q3</accession>
<proteinExistence type="predicted"/>
<dbReference type="Pfam" id="PF03422">
    <property type="entry name" value="CBM_6"/>
    <property type="match status" value="1"/>
</dbReference>
<dbReference type="InterPro" id="IPR026444">
    <property type="entry name" value="Secre_tail"/>
</dbReference>
<dbReference type="GO" id="GO:0009251">
    <property type="term" value="P:glucan catabolic process"/>
    <property type="evidence" value="ECO:0007669"/>
    <property type="project" value="TreeGrafter"/>
</dbReference>
<evidence type="ECO:0000256" key="1">
    <source>
        <dbReference type="ARBA" id="ARBA00022729"/>
    </source>
</evidence>
<dbReference type="Pfam" id="PF18962">
    <property type="entry name" value="Por_Secre_tail"/>
    <property type="match status" value="1"/>
</dbReference>
<feature type="domain" description="CBM6" evidence="4">
    <location>
        <begin position="453"/>
        <end position="579"/>
    </location>
</feature>
<evidence type="ECO:0000313" key="5">
    <source>
        <dbReference type="EMBL" id="RCW33925.1"/>
    </source>
</evidence>
<dbReference type="GO" id="GO:0005576">
    <property type="term" value="C:extracellular region"/>
    <property type="evidence" value="ECO:0007669"/>
    <property type="project" value="TreeGrafter"/>
</dbReference>
<dbReference type="Gene3D" id="2.60.120.260">
    <property type="entry name" value="Galactose-binding domain-like"/>
    <property type="match status" value="2"/>
</dbReference>
<feature type="domain" description="CBM6" evidence="4">
    <location>
        <begin position="696"/>
        <end position="819"/>
    </location>
</feature>
<protein>
    <submittedName>
        <fullName evidence="5">Putative secreted protein (Por secretion system target)</fullName>
    </submittedName>
</protein>
<dbReference type="PANTHER" id="PTHR31297:SF13">
    <property type="entry name" value="PUTATIVE-RELATED"/>
    <property type="match status" value="1"/>
</dbReference>
<dbReference type="SUPFAM" id="SSF49785">
    <property type="entry name" value="Galactose-binding domain-like"/>
    <property type="match status" value="2"/>
</dbReference>